<protein>
    <submittedName>
        <fullName evidence="7">Phytoene desaturase</fullName>
    </submittedName>
</protein>
<dbReference type="KEGG" id="chk:D4L85_20255"/>
<evidence type="ECO:0000313" key="7">
    <source>
        <dbReference type="EMBL" id="AYB32765.1"/>
    </source>
</evidence>
<dbReference type="EMBL" id="CP032382">
    <property type="protein sequence ID" value="AYB32765.1"/>
    <property type="molecule type" value="Genomic_DNA"/>
</dbReference>
<proteinExistence type="inferred from homology"/>
<dbReference type="Proteomes" id="UP000266183">
    <property type="component" value="Chromosome"/>
</dbReference>
<keyword evidence="3 5" id="KW-0125">Carotenoid biosynthesis</keyword>
<dbReference type="Pfam" id="PF01593">
    <property type="entry name" value="Amino_oxidase"/>
    <property type="match status" value="1"/>
</dbReference>
<comment type="pathway">
    <text evidence="1 5">Carotenoid biosynthesis.</text>
</comment>
<accession>A0A385SS16</accession>
<evidence type="ECO:0000256" key="3">
    <source>
        <dbReference type="ARBA" id="ARBA00022746"/>
    </source>
</evidence>
<sequence length="497" mass="56530">MEKRRVGIIGSGFSGISAACFLAEAGFDVTVLEKNDSPGGRARKFHEAGFTFDMGPSWYWMPDVFESFFRHFGKRVDEFYHLVRLDPSYRIIYDGHDTLDVPAGADALRVLFESLEPGSGEQLKKFLAESKFKYDLGMHDLVYKPGLSFTEFFDVTLMKGLFKLHVFESISSYIKKYFKSTKLIQLLEFPVLFLGAAPEKTPALYSLMNYADMALGTWYPLGGMHKVIEGMVSLATSLGVKFLYNRNVEQLEMNTTKTKGLVVNGTFQPYDYVVAGADYHHVEQHLLPAPYRRYSEAYWQKRVMAPSCLIFYLGVRKKMDNLRHHTLFFDADFKQHAAQIYDDPQWPAAPQFYVSCPSKTDPTVAPEGCENLFILIPVAPDLDDSEEIREHYFQMVMKRLEKLTGQDIREYLVFKKSYAHRDFVADYNAFKGNAYGLANTLLQTATLRPSIVNKKVDNLFYTGQLTVPGPGVPPAIISGQVVARELIRRHPGFSKVN</sequence>
<organism evidence="7 8">
    <name type="scientific">Chryseolinea soli</name>
    <dbReference type="NCBI Taxonomy" id="2321403"/>
    <lineage>
        <taxon>Bacteria</taxon>
        <taxon>Pseudomonadati</taxon>
        <taxon>Bacteroidota</taxon>
        <taxon>Cytophagia</taxon>
        <taxon>Cytophagales</taxon>
        <taxon>Fulvivirgaceae</taxon>
        <taxon>Chryseolinea</taxon>
    </lineage>
</organism>
<dbReference type="InterPro" id="IPR014105">
    <property type="entry name" value="Carotenoid/retinoid_OxRdtase"/>
</dbReference>
<feature type="domain" description="Amine oxidase" evidence="6">
    <location>
        <begin position="13"/>
        <end position="487"/>
    </location>
</feature>
<evidence type="ECO:0000256" key="4">
    <source>
        <dbReference type="ARBA" id="ARBA00023002"/>
    </source>
</evidence>
<dbReference type="Gene3D" id="3.50.50.60">
    <property type="entry name" value="FAD/NAD(P)-binding domain"/>
    <property type="match status" value="2"/>
</dbReference>
<dbReference type="GO" id="GO:0016491">
    <property type="term" value="F:oxidoreductase activity"/>
    <property type="evidence" value="ECO:0007669"/>
    <property type="project" value="UniProtKB-KW"/>
</dbReference>
<evidence type="ECO:0000256" key="2">
    <source>
        <dbReference type="ARBA" id="ARBA00006046"/>
    </source>
</evidence>
<comment type="similarity">
    <text evidence="2 5">Belongs to the carotenoid/retinoid oxidoreductase family.</text>
</comment>
<dbReference type="GO" id="GO:0016117">
    <property type="term" value="P:carotenoid biosynthetic process"/>
    <property type="evidence" value="ECO:0007669"/>
    <property type="project" value="UniProtKB-KW"/>
</dbReference>
<dbReference type="NCBIfam" id="TIGR02734">
    <property type="entry name" value="crtI_fam"/>
    <property type="match status" value="1"/>
</dbReference>
<gene>
    <name evidence="7" type="primary">crtI</name>
    <name evidence="7" type="ORF">D4L85_20255</name>
</gene>
<evidence type="ECO:0000256" key="5">
    <source>
        <dbReference type="RuleBase" id="RU362075"/>
    </source>
</evidence>
<dbReference type="SUPFAM" id="SSF51905">
    <property type="entry name" value="FAD/NAD(P)-binding domain"/>
    <property type="match status" value="1"/>
</dbReference>
<dbReference type="RefSeq" id="WP_119756014.1">
    <property type="nucleotide sequence ID" value="NZ_CP032382.1"/>
</dbReference>
<dbReference type="OrthoDB" id="9774675at2"/>
<evidence type="ECO:0000256" key="1">
    <source>
        <dbReference type="ARBA" id="ARBA00004829"/>
    </source>
</evidence>
<dbReference type="InterPro" id="IPR036188">
    <property type="entry name" value="FAD/NAD-bd_sf"/>
</dbReference>
<dbReference type="PROSITE" id="PS51257">
    <property type="entry name" value="PROKAR_LIPOPROTEIN"/>
    <property type="match status" value="1"/>
</dbReference>
<keyword evidence="4 5" id="KW-0560">Oxidoreductase</keyword>
<dbReference type="PANTHER" id="PTHR43734">
    <property type="entry name" value="PHYTOENE DESATURASE"/>
    <property type="match status" value="1"/>
</dbReference>
<evidence type="ECO:0000313" key="8">
    <source>
        <dbReference type="Proteomes" id="UP000266183"/>
    </source>
</evidence>
<dbReference type="InterPro" id="IPR002937">
    <property type="entry name" value="Amino_oxidase"/>
</dbReference>
<dbReference type="PANTHER" id="PTHR43734:SF1">
    <property type="entry name" value="PHYTOENE DESATURASE"/>
    <property type="match status" value="1"/>
</dbReference>
<dbReference type="AlphaFoldDB" id="A0A385SS16"/>
<reference evidence="8" key="1">
    <citation type="submission" date="2018-09" db="EMBL/GenBank/DDBJ databases">
        <title>Chryseolinea sp. KIS68-18 isolated from soil.</title>
        <authorList>
            <person name="Weon H.-Y."/>
            <person name="Kwon S.-W."/>
            <person name="Lee S.A."/>
        </authorList>
    </citation>
    <scope>NUCLEOTIDE SEQUENCE [LARGE SCALE GENOMIC DNA]</scope>
    <source>
        <strain evidence="8">KIS68-18</strain>
    </source>
</reference>
<evidence type="ECO:0000259" key="6">
    <source>
        <dbReference type="Pfam" id="PF01593"/>
    </source>
</evidence>
<name>A0A385SS16_9BACT</name>
<keyword evidence="8" id="KW-1185">Reference proteome</keyword>